<organism evidence="1">
    <name type="scientific">viral metagenome</name>
    <dbReference type="NCBI Taxonomy" id="1070528"/>
    <lineage>
        <taxon>unclassified sequences</taxon>
        <taxon>metagenomes</taxon>
        <taxon>organismal metagenomes</taxon>
    </lineage>
</organism>
<name>A0A6C0KA90_9ZZZZ</name>
<evidence type="ECO:0008006" key="2">
    <source>
        <dbReference type="Google" id="ProtNLM"/>
    </source>
</evidence>
<sequence>MNVLQENIQRIINNRRLNITEANFVNPNSKFIIITYWWGRGNLNRNTQSPCKDLAYVGYNWVLKDGQKLLKEPETFEGMIDKWNNNCISKNCNYFSQEYPEFAVAGGYQLAINAKPLFIKKVLETLREMGKGDISVVYIDGDMTVNKYPHIFDMKNVDYMGRGWNIDPRSNVHYKTKPCFDPFTFETSGGIMYFGNNDNGHALLTMWSKWSFKQKFQGKADDRILSMLINSKQLYITMNVLQLPIEYLWLTDAYEPLDKRDAYLDKKHYSRKEIVFEHPACLTTEEAARDQGAAANRQPLYYDLLVENSIDCQTEGGVLHEYIVFDEYAQAKEWKKYLQYISSNDASLGKYKDGEPIIPYYIRSYKSGYANKHDFVEGNTEAIRTIISYLKQSLNINKYDLVYVLHDGGSSEIDGDMIYVKTGKEVILYIIALMAMNKDVIYLPKKLNGSASNRSKSGSGSSNKFLKYILKNKNKYELICNINNDSLIYPEIDVDSPMFFSHTSQKLIKLLRMSEDIKEFNKNLRICSLYVQLIRCFFIINFDKLSASAASQTRPKLLRAKSLSVVRASKANRRKYHSV</sequence>
<protein>
    <recommendedName>
        <fullName evidence="2">Nucleotide-diphospho-sugar transferase domain-containing protein</fullName>
    </recommendedName>
</protein>
<proteinExistence type="predicted"/>
<accession>A0A6C0KA90</accession>
<dbReference type="EMBL" id="MN740822">
    <property type="protein sequence ID" value="QHU13617.1"/>
    <property type="molecule type" value="Genomic_DNA"/>
</dbReference>
<reference evidence="1" key="1">
    <citation type="journal article" date="2020" name="Nature">
        <title>Giant virus diversity and host interactions through global metagenomics.</title>
        <authorList>
            <person name="Schulz F."/>
            <person name="Roux S."/>
            <person name="Paez-Espino D."/>
            <person name="Jungbluth S."/>
            <person name="Walsh D.A."/>
            <person name="Denef V.J."/>
            <person name="McMahon K.D."/>
            <person name="Konstantinidis K.T."/>
            <person name="Eloe-Fadrosh E.A."/>
            <person name="Kyrpides N.C."/>
            <person name="Woyke T."/>
        </authorList>
    </citation>
    <scope>NUCLEOTIDE SEQUENCE</scope>
    <source>
        <strain evidence="1">GVMAG-S-1101178-73</strain>
    </source>
</reference>
<evidence type="ECO:0000313" key="1">
    <source>
        <dbReference type="EMBL" id="QHU13617.1"/>
    </source>
</evidence>
<dbReference type="AlphaFoldDB" id="A0A6C0KA90"/>